<comment type="caution">
    <text evidence="8">The sequence shown here is derived from an EMBL/GenBank/DDBJ whole genome shotgun (WGS) entry which is preliminary data.</text>
</comment>
<dbReference type="Proteomes" id="UP000746690">
    <property type="component" value="Unassembled WGS sequence"/>
</dbReference>
<dbReference type="RefSeq" id="WP_169669085.1">
    <property type="nucleotide sequence ID" value="NZ_JABBHF010000001.1"/>
</dbReference>
<evidence type="ECO:0000313" key="8">
    <source>
        <dbReference type="EMBL" id="NMH86025.1"/>
    </source>
</evidence>
<comment type="similarity">
    <text evidence="2">Belongs to the SusD family.</text>
</comment>
<accession>A0ABX1RR41</accession>
<dbReference type="CDD" id="cd08977">
    <property type="entry name" value="SusD"/>
    <property type="match status" value="1"/>
</dbReference>
<dbReference type="EMBL" id="JABBHF010000001">
    <property type="protein sequence ID" value="NMH86025.1"/>
    <property type="molecule type" value="Genomic_DNA"/>
</dbReference>
<keyword evidence="4" id="KW-0472">Membrane</keyword>
<dbReference type="Gene3D" id="1.25.40.390">
    <property type="match status" value="1"/>
</dbReference>
<dbReference type="Pfam" id="PF07980">
    <property type="entry name" value="SusD_RagB"/>
    <property type="match status" value="1"/>
</dbReference>
<dbReference type="PROSITE" id="PS51257">
    <property type="entry name" value="PROKAR_LIPOPROTEIN"/>
    <property type="match status" value="1"/>
</dbReference>
<reference evidence="8 9" key="1">
    <citation type="submission" date="2020-04" db="EMBL/GenBank/DDBJ databases">
        <title>A Flavivirga sp. nov.</title>
        <authorList>
            <person name="Sun X."/>
        </authorList>
    </citation>
    <scope>NUCLEOTIDE SEQUENCE [LARGE SCALE GENOMIC DNA]</scope>
    <source>
        <strain evidence="8 9">Y03</strain>
    </source>
</reference>
<dbReference type="SUPFAM" id="SSF48452">
    <property type="entry name" value="TPR-like"/>
    <property type="match status" value="1"/>
</dbReference>
<organism evidence="8 9">
    <name type="scientific">Flavivirga algicola</name>
    <dbReference type="NCBI Taxonomy" id="2729136"/>
    <lineage>
        <taxon>Bacteria</taxon>
        <taxon>Pseudomonadati</taxon>
        <taxon>Bacteroidota</taxon>
        <taxon>Flavobacteriia</taxon>
        <taxon>Flavobacteriales</taxon>
        <taxon>Flavobacteriaceae</taxon>
        <taxon>Flavivirga</taxon>
    </lineage>
</organism>
<gene>
    <name evidence="8" type="ORF">HHX25_00770</name>
</gene>
<keyword evidence="9" id="KW-1185">Reference proteome</keyword>
<evidence type="ECO:0000256" key="4">
    <source>
        <dbReference type="ARBA" id="ARBA00023136"/>
    </source>
</evidence>
<evidence type="ECO:0000256" key="3">
    <source>
        <dbReference type="ARBA" id="ARBA00022729"/>
    </source>
</evidence>
<evidence type="ECO:0000256" key="1">
    <source>
        <dbReference type="ARBA" id="ARBA00004442"/>
    </source>
</evidence>
<dbReference type="Pfam" id="PF14322">
    <property type="entry name" value="SusD-like_3"/>
    <property type="match status" value="1"/>
</dbReference>
<name>A0ABX1RR41_9FLAO</name>
<evidence type="ECO:0000313" key="9">
    <source>
        <dbReference type="Proteomes" id="UP000746690"/>
    </source>
</evidence>
<dbReference type="InterPro" id="IPR033985">
    <property type="entry name" value="SusD-like_N"/>
</dbReference>
<evidence type="ECO:0000259" key="7">
    <source>
        <dbReference type="Pfam" id="PF14322"/>
    </source>
</evidence>
<keyword evidence="3" id="KW-0732">Signal</keyword>
<keyword evidence="5" id="KW-0998">Cell outer membrane</keyword>
<dbReference type="InterPro" id="IPR012944">
    <property type="entry name" value="SusD_RagB_dom"/>
</dbReference>
<comment type="subcellular location">
    <subcellularLocation>
        <location evidence="1">Cell outer membrane</location>
    </subcellularLocation>
</comment>
<evidence type="ECO:0000256" key="5">
    <source>
        <dbReference type="ARBA" id="ARBA00023237"/>
    </source>
</evidence>
<evidence type="ECO:0000256" key="2">
    <source>
        <dbReference type="ARBA" id="ARBA00006275"/>
    </source>
</evidence>
<evidence type="ECO:0000259" key="6">
    <source>
        <dbReference type="Pfam" id="PF07980"/>
    </source>
</evidence>
<protein>
    <submittedName>
        <fullName evidence="8">RagB/SusD family nutrient uptake outer membrane protein</fullName>
    </submittedName>
</protein>
<feature type="domain" description="RagB/SusD" evidence="6">
    <location>
        <begin position="249"/>
        <end position="476"/>
    </location>
</feature>
<sequence>MKKIKYLFILMFVTFLSCDEDILELTDKNGLNSDNFMQTESQAIDATTAAYDPLNHLGMYKLTFLTLGEIPTDNIINENGDGNFGPDMIKLNSYNWDSNNLYFNVRWNAGYKGIARANFVLGNLDKVTNFSSGKRDELEGQALFLRALYYYNLVAGFGDIPLVTTLLTPAELNTIEKSPEADVWAQMEEDLTRAAQLLPASYPSDQVGRATSGAAYGLLSRVKLWTQDYQGAENAASQVESLGYQLVAAEDFVKLFDGRMENSSESVFEVQLIPGRGNFWNDEKAETSLIMHIFPRISWAVYMIPRQTATYDVVAEAFEPNDIRREASILISGQDQIYYASVDQTSVFPDLSIHNDFRLDLQVDGAYQMRKFLPYDTTNWQRGGAFFNQGTSINIPVIRYSEVILNKAEALVLQGKTAEAWNELEKIRLRAGLSMAGISNSDQAALLEQIKKDRRSELMFEGHRWFDLKRWGDLGDLTSAGLNYGGQTNWLIPQPEKDVNPNL</sequence>
<feature type="domain" description="SusD-like N-terminal" evidence="7">
    <location>
        <begin position="92"/>
        <end position="224"/>
    </location>
</feature>
<dbReference type="InterPro" id="IPR011990">
    <property type="entry name" value="TPR-like_helical_dom_sf"/>
</dbReference>
<proteinExistence type="inferred from homology"/>